<evidence type="ECO:0008006" key="3">
    <source>
        <dbReference type="Google" id="ProtNLM"/>
    </source>
</evidence>
<reference evidence="1 2" key="1">
    <citation type="submission" date="2017-06" db="EMBL/GenBank/DDBJ databases">
        <authorList>
            <person name="Varghese N."/>
            <person name="Submissions S."/>
        </authorList>
    </citation>
    <scope>NUCLEOTIDE SEQUENCE [LARGE SCALE GENOMIC DNA]</scope>
    <source>
        <strain evidence="1 2">DSM 19840</strain>
    </source>
</reference>
<sequence>TNGTDGASAYEIAVADGYTGTESDWLLSLQGADGIDGTTAIVQNLDSPTTTTTLSTSALASYLQIEILSQSSVFSTSDLLGSSALELSLVAHTFNPVISNVSGARYVGEIQWEILETLGIFKNRFAIYVNGNRVTPILNIWPNVINLTSAPTSRFFEYTSNGNDVIELRIARAVAAIGVTQVLNAQLKLKRAL</sequence>
<accession>A0ABY1SD58</accession>
<feature type="non-terminal residue" evidence="1">
    <location>
        <position position="1"/>
    </location>
</feature>
<name>A0ABY1SD58_9FLAO</name>
<dbReference type="Proteomes" id="UP000198337">
    <property type="component" value="Unassembled WGS sequence"/>
</dbReference>
<gene>
    <name evidence="1" type="ORF">SAMN04488009_0548</name>
</gene>
<dbReference type="EMBL" id="FZNV01000001">
    <property type="protein sequence ID" value="SNR26756.1"/>
    <property type="molecule type" value="Genomic_DNA"/>
</dbReference>
<evidence type="ECO:0000313" key="2">
    <source>
        <dbReference type="Proteomes" id="UP000198337"/>
    </source>
</evidence>
<dbReference type="RefSeq" id="WP_218822471.1">
    <property type="nucleotide sequence ID" value="NZ_FZNV01000001.1"/>
</dbReference>
<evidence type="ECO:0000313" key="1">
    <source>
        <dbReference type="EMBL" id="SNR26756.1"/>
    </source>
</evidence>
<comment type="caution">
    <text evidence="1">The sequence shown here is derived from an EMBL/GenBank/DDBJ whole genome shotgun (WGS) entry which is preliminary data.</text>
</comment>
<organism evidence="1 2">
    <name type="scientific">Maribacter sedimenticola</name>
    <dbReference type="NCBI Taxonomy" id="228956"/>
    <lineage>
        <taxon>Bacteria</taxon>
        <taxon>Pseudomonadati</taxon>
        <taxon>Bacteroidota</taxon>
        <taxon>Flavobacteriia</taxon>
        <taxon>Flavobacteriales</taxon>
        <taxon>Flavobacteriaceae</taxon>
        <taxon>Maribacter</taxon>
    </lineage>
</organism>
<proteinExistence type="predicted"/>
<keyword evidence="2" id="KW-1185">Reference proteome</keyword>
<protein>
    <recommendedName>
        <fullName evidence="3">Concanavalin A-like lectin/glucanases superfamily protein</fullName>
    </recommendedName>
</protein>